<evidence type="ECO:0000313" key="2">
    <source>
        <dbReference type="EMBL" id="KAF6321298.1"/>
    </source>
</evidence>
<protein>
    <submittedName>
        <fullName evidence="2">Uncharacterized protein</fullName>
    </submittedName>
</protein>
<sequence length="529" mass="56213">MFGPLRTIFIPPPMRKFTLPCSPLEQTVKSTMPVPSSTIPLPCSKEMEVKIQEEPKKARAEKEEDHVGTNGQDHQNSRQSSGDRPLTTRPPKTDGAVISVERGPGPLDGGPQHPQSSLSENAQKPPSKPDPKAAALSAPTASFSLLPERPTKEALVEDHLRSSPDSLGSGKEMQSPKPSDMPSRSSSSLVSASIRLRKRKMPMPVSLPLPPLLWDRGELPVPCKLPCLAFDRNPDTLKIPTCQWNKIVEDKTKVMADCSATQSAPSFTPPGVVADTLPVATHPGRVPATSAVAADLSARLPTLCVPTPQTQNTDHFPLPVHSHSLLPLSSNHILGIPPNKNGGRLHSVRTTTSPISDLSTPAMTSFQPPFCNNDSLTPMCVDTPPPALSLPTPLPVPSANLPLFIALPTNSVAVPSTSANASASLTGQSPSDSDVTDMDTTGPPPFEVFVFKAAPCPRRRSHKPQVYCRVENPPKLVVSSTGPSASKYLRLVPNYAGGPQTTPQPTSGSCGARKRKTSLVCAAVSNNPS</sequence>
<feature type="compositionally biased region" description="Low complexity" evidence="1">
    <location>
        <begin position="175"/>
        <end position="190"/>
    </location>
</feature>
<name>A0A7J7V8B5_RHIFE</name>
<feature type="compositionally biased region" description="Polar residues" evidence="1">
    <location>
        <begin position="69"/>
        <end position="82"/>
    </location>
</feature>
<feature type="compositionally biased region" description="Basic and acidic residues" evidence="1">
    <location>
        <begin position="149"/>
        <end position="162"/>
    </location>
</feature>
<dbReference type="AlphaFoldDB" id="A0A7J7V8B5"/>
<dbReference type="Pfam" id="PF15229">
    <property type="entry name" value="POM121"/>
    <property type="match status" value="1"/>
</dbReference>
<feature type="region of interest" description="Disordered" evidence="1">
    <location>
        <begin position="31"/>
        <end position="190"/>
    </location>
</feature>
<dbReference type="Proteomes" id="UP000585614">
    <property type="component" value="Unassembled WGS sequence"/>
</dbReference>
<feature type="compositionally biased region" description="Polar residues" evidence="1">
    <location>
        <begin position="499"/>
        <end position="509"/>
    </location>
</feature>
<dbReference type="EMBL" id="JACAGC010000014">
    <property type="protein sequence ID" value="KAF6321298.1"/>
    <property type="molecule type" value="Genomic_DNA"/>
</dbReference>
<feature type="compositionally biased region" description="Basic and acidic residues" evidence="1">
    <location>
        <begin position="45"/>
        <end position="67"/>
    </location>
</feature>
<proteinExistence type="predicted"/>
<comment type="caution">
    <text evidence="2">The sequence shown here is derived from an EMBL/GenBank/DDBJ whole genome shotgun (WGS) entry which is preliminary data.</text>
</comment>
<organism evidence="2 3">
    <name type="scientific">Rhinolophus ferrumequinum</name>
    <name type="common">Greater horseshoe bat</name>
    <dbReference type="NCBI Taxonomy" id="59479"/>
    <lineage>
        <taxon>Eukaryota</taxon>
        <taxon>Metazoa</taxon>
        <taxon>Chordata</taxon>
        <taxon>Craniata</taxon>
        <taxon>Vertebrata</taxon>
        <taxon>Euteleostomi</taxon>
        <taxon>Mammalia</taxon>
        <taxon>Eutheria</taxon>
        <taxon>Laurasiatheria</taxon>
        <taxon>Chiroptera</taxon>
        <taxon>Yinpterochiroptera</taxon>
        <taxon>Rhinolophoidea</taxon>
        <taxon>Rhinolophidae</taxon>
        <taxon>Rhinolophinae</taxon>
        <taxon>Rhinolophus</taxon>
    </lineage>
</organism>
<gene>
    <name evidence="2" type="ORF">mRhiFer1_008428</name>
</gene>
<evidence type="ECO:0000313" key="3">
    <source>
        <dbReference type="Proteomes" id="UP000585614"/>
    </source>
</evidence>
<feature type="region of interest" description="Disordered" evidence="1">
    <location>
        <begin position="494"/>
        <end position="514"/>
    </location>
</feature>
<evidence type="ECO:0000256" key="1">
    <source>
        <dbReference type="SAM" id="MobiDB-lite"/>
    </source>
</evidence>
<reference evidence="2 3" key="1">
    <citation type="journal article" date="2020" name="Nature">
        <title>Six reference-quality genomes reveal evolution of bat adaptations.</title>
        <authorList>
            <person name="Jebb D."/>
            <person name="Huang Z."/>
            <person name="Pippel M."/>
            <person name="Hughes G.M."/>
            <person name="Lavrichenko K."/>
            <person name="Devanna P."/>
            <person name="Winkler S."/>
            <person name="Jermiin L.S."/>
            <person name="Skirmuntt E.C."/>
            <person name="Katzourakis A."/>
            <person name="Burkitt-Gray L."/>
            <person name="Ray D.A."/>
            <person name="Sullivan K.A.M."/>
            <person name="Roscito J.G."/>
            <person name="Kirilenko B.M."/>
            <person name="Davalos L.M."/>
            <person name="Corthals A.P."/>
            <person name="Power M.L."/>
            <person name="Jones G."/>
            <person name="Ransome R.D."/>
            <person name="Dechmann D.K.N."/>
            <person name="Locatelli A.G."/>
            <person name="Puechmaille S.J."/>
            <person name="Fedrigo O."/>
            <person name="Jarvis E.D."/>
            <person name="Hiller M."/>
            <person name="Vernes S.C."/>
            <person name="Myers E.W."/>
            <person name="Teeling E.C."/>
        </authorList>
    </citation>
    <scope>NUCLEOTIDE SEQUENCE [LARGE SCALE GENOMIC DNA]</scope>
    <source>
        <strain evidence="2">MRhiFer1</strain>
        <tissue evidence="2">Lung</tissue>
    </source>
</reference>
<accession>A0A7J7V8B5</accession>